<evidence type="ECO:0000313" key="8">
    <source>
        <dbReference type="WBParaSite" id="MBELARI_LOCUS13547"/>
    </source>
</evidence>
<keyword evidence="7" id="KW-1185">Reference proteome</keyword>
<evidence type="ECO:0000256" key="3">
    <source>
        <dbReference type="ARBA" id="ARBA00022692"/>
    </source>
</evidence>
<dbReference type="InterPro" id="IPR026748">
    <property type="entry name" value="Clarin"/>
</dbReference>
<feature type="transmembrane region" description="Helical" evidence="6">
    <location>
        <begin position="128"/>
        <end position="150"/>
    </location>
</feature>
<protein>
    <submittedName>
        <fullName evidence="8">Uncharacterized protein</fullName>
    </submittedName>
</protein>
<dbReference type="AlphaFoldDB" id="A0AAF3EIA0"/>
<comment type="subcellular location">
    <subcellularLocation>
        <location evidence="1">Membrane</location>
        <topology evidence="1">Multi-pass membrane protein</topology>
    </subcellularLocation>
</comment>
<evidence type="ECO:0000256" key="4">
    <source>
        <dbReference type="ARBA" id="ARBA00022989"/>
    </source>
</evidence>
<organism evidence="7 8">
    <name type="scientific">Mesorhabditis belari</name>
    <dbReference type="NCBI Taxonomy" id="2138241"/>
    <lineage>
        <taxon>Eukaryota</taxon>
        <taxon>Metazoa</taxon>
        <taxon>Ecdysozoa</taxon>
        <taxon>Nematoda</taxon>
        <taxon>Chromadorea</taxon>
        <taxon>Rhabditida</taxon>
        <taxon>Rhabditina</taxon>
        <taxon>Rhabditomorpha</taxon>
        <taxon>Rhabditoidea</taxon>
        <taxon>Rhabditidae</taxon>
        <taxon>Mesorhabditinae</taxon>
        <taxon>Mesorhabditis</taxon>
    </lineage>
</organism>
<evidence type="ECO:0000256" key="5">
    <source>
        <dbReference type="ARBA" id="ARBA00023136"/>
    </source>
</evidence>
<dbReference type="PANTHER" id="PTHR31548">
    <property type="entry name" value="CLARIN"/>
    <property type="match status" value="1"/>
</dbReference>
<dbReference type="Gene3D" id="1.20.140.150">
    <property type="match status" value="1"/>
</dbReference>
<evidence type="ECO:0000313" key="7">
    <source>
        <dbReference type="Proteomes" id="UP000887575"/>
    </source>
</evidence>
<dbReference type="GO" id="GO:0007605">
    <property type="term" value="P:sensory perception of sound"/>
    <property type="evidence" value="ECO:0007669"/>
    <property type="project" value="UniProtKB-ARBA"/>
</dbReference>
<reference evidence="8" key="1">
    <citation type="submission" date="2024-02" db="UniProtKB">
        <authorList>
            <consortium name="WormBaseParasite"/>
        </authorList>
    </citation>
    <scope>IDENTIFICATION</scope>
</reference>
<keyword evidence="4 6" id="KW-1133">Transmembrane helix</keyword>
<keyword evidence="5 6" id="KW-0472">Membrane</keyword>
<evidence type="ECO:0000256" key="6">
    <source>
        <dbReference type="SAM" id="Phobius"/>
    </source>
</evidence>
<feature type="transmembrane region" description="Helical" evidence="6">
    <location>
        <begin position="182"/>
        <end position="201"/>
    </location>
</feature>
<feature type="transmembrane region" description="Helical" evidence="6">
    <location>
        <begin position="12"/>
        <end position="34"/>
    </location>
</feature>
<dbReference type="Proteomes" id="UP000887575">
    <property type="component" value="Unassembled WGS sequence"/>
</dbReference>
<comment type="similarity">
    <text evidence="2">Belongs to the clarin family.</text>
</comment>
<sequence>MGYTCERVGTFAALIAFCISASLATVALFTSHWFDSAILTKTGGIAAGAHVNAGLFWGERVLEYENGARKYNFSVVTEVRAGYSFMARPVWCFCVFFAALGLLWVGVGSFVALFAAISRKRQSVAGPIGIYLWSLLALISFSACVLIYYIQFMATIKNNVLLQTHLDAGLSTQDQARLGTSFYMMLAALAALYFPPTFIFFSHQQQRKARQNAKISNL</sequence>
<evidence type="ECO:0000256" key="1">
    <source>
        <dbReference type="ARBA" id="ARBA00004141"/>
    </source>
</evidence>
<keyword evidence="3 6" id="KW-0812">Transmembrane</keyword>
<accession>A0AAF3EIA0</accession>
<dbReference type="GO" id="GO:0016020">
    <property type="term" value="C:membrane"/>
    <property type="evidence" value="ECO:0007669"/>
    <property type="project" value="UniProtKB-SubCell"/>
</dbReference>
<feature type="transmembrane region" description="Helical" evidence="6">
    <location>
        <begin position="90"/>
        <end position="116"/>
    </location>
</feature>
<name>A0AAF3EIA0_9BILA</name>
<dbReference type="WBParaSite" id="MBELARI_LOCUS13547">
    <property type="protein sequence ID" value="MBELARI_LOCUS13547"/>
    <property type="gene ID" value="MBELARI_LOCUS13547"/>
</dbReference>
<evidence type="ECO:0000256" key="2">
    <source>
        <dbReference type="ARBA" id="ARBA00005787"/>
    </source>
</evidence>
<dbReference type="PANTHER" id="PTHR31548:SF1">
    <property type="entry name" value="LD47387P"/>
    <property type="match status" value="1"/>
</dbReference>
<proteinExistence type="inferred from homology"/>